<evidence type="ECO:0000256" key="16">
    <source>
        <dbReference type="ARBA" id="ARBA00048493"/>
    </source>
</evidence>
<dbReference type="InterPro" id="IPR011004">
    <property type="entry name" value="Trimer_LpxA-like_sf"/>
</dbReference>
<keyword evidence="14 18" id="KW-0961">Cell wall biogenesis/degradation</keyword>
<dbReference type="GO" id="GO:0019134">
    <property type="term" value="F:glucosamine-1-phosphate N-acetyltransferase activity"/>
    <property type="evidence" value="ECO:0007669"/>
    <property type="project" value="UniProtKB-UniRule"/>
</dbReference>
<dbReference type="InterPro" id="IPR005882">
    <property type="entry name" value="Bifunctional_GlmU"/>
</dbReference>
<dbReference type="Gene3D" id="3.90.550.10">
    <property type="entry name" value="Spore Coat Polysaccharide Biosynthesis Protein SpsA, Chain A"/>
    <property type="match status" value="1"/>
</dbReference>
<evidence type="ECO:0000256" key="14">
    <source>
        <dbReference type="ARBA" id="ARBA00023316"/>
    </source>
</evidence>
<evidence type="ECO:0000256" key="17">
    <source>
        <dbReference type="ARBA" id="ARBA00049628"/>
    </source>
</evidence>
<feature type="binding site" evidence="18">
    <location>
        <position position="378"/>
    </location>
    <ligand>
        <name>acetyl-CoA</name>
        <dbReference type="ChEBI" id="CHEBI:57288"/>
    </ligand>
</feature>
<comment type="catalytic activity">
    <reaction evidence="16 18">
        <text>N-acetyl-alpha-D-glucosamine 1-phosphate + UTP + H(+) = UDP-N-acetyl-alpha-D-glucosamine + diphosphate</text>
        <dbReference type="Rhea" id="RHEA:13509"/>
        <dbReference type="ChEBI" id="CHEBI:15378"/>
        <dbReference type="ChEBI" id="CHEBI:33019"/>
        <dbReference type="ChEBI" id="CHEBI:46398"/>
        <dbReference type="ChEBI" id="CHEBI:57705"/>
        <dbReference type="ChEBI" id="CHEBI:57776"/>
        <dbReference type="EC" id="2.7.7.23"/>
    </reaction>
</comment>
<dbReference type="InterPro" id="IPR056729">
    <property type="entry name" value="GMPPB_C"/>
</dbReference>
<keyword evidence="10 18" id="KW-0133">Cell shape</keyword>
<dbReference type="InterPro" id="IPR018357">
    <property type="entry name" value="Hexapep_transf_CS"/>
</dbReference>
<evidence type="ECO:0000256" key="1">
    <source>
        <dbReference type="ARBA" id="ARBA00004496"/>
    </source>
</evidence>
<comment type="pathway">
    <text evidence="18">Nucleotide-sugar biosynthesis; UDP-N-acetyl-alpha-D-glucosamine biosynthesis; UDP-N-acetyl-alpha-D-glucosamine from N-acetyl-alpha-D-glucosamine 1-phosphate: step 1/1.</text>
</comment>
<dbReference type="GO" id="GO:0000287">
    <property type="term" value="F:magnesium ion binding"/>
    <property type="evidence" value="ECO:0007669"/>
    <property type="project" value="UniProtKB-UniRule"/>
</dbReference>
<gene>
    <name evidence="18 21" type="primary">glmU</name>
    <name evidence="21" type="ORF">Q9312_12360</name>
</gene>
<dbReference type="SUPFAM" id="SSF53448">
    <property type="entry name" value="Nucleotide-diphospho-sugar transferases"/>
    <property type="match status" value="1"/>
</dbReference>
<dbReference type="GO" id="GO:0009252">
    <property type="term" value="P:peptidoglycan biosynthetic process"/>
    <property type="evidence" value="ECO:0007669"/>
    <property type="project" value="UniProtKB-UniRule"/>
</dbReference>
<comment type="similarity">
    <text evidence="2 18">In the C-terminal section; belongs to the transferase hexapeptide repeat family.</text>
</comment>
<feature type="binding site" evidence="18">
    <location>
        <position position="137"/>
    </location>
    <ligand>
        <name>UDP-N-acetyl-alpha-D-glucosamine</name>
        <dbReference type="ChEBI" id="CHEBI:57705"/>
    </ligand>
</feature>
<keyword evidence="4 18" id="KW-0963">Cytoplasm</keyword>
<accession>A0AA51RR00</accession>
<evidence type="ECO:0000313" key="21">
    <source>
        <dbReference type="EMBL" id="WMS86011.1"/>
    </source>
</evidence>
<comment type="subunit">
    <text evidence="18">Homotrimer.</text>
</comment>
<evidence type="ECO:0000259" key="20">
    <source>
        <dbReference type="Pfam" id="PF25087"/>
    </source>
</evidence>
<evidence type="ECO:0000256" key="12">
    <source>
        <dbReference type="ARBA" id="ARBA00023268"/>
    </source>
</evidence>
<feature type="domain" description="MobA-like NTP transferase" evidence="19">
    <location>
        <begin position="5"/>
        <end position="119"/>
    </location>
</feature>
<dbReference type="GO" id="GO:0003977">
    <property type="term" value="F:UDP-N-acetylglucosamine diphosphorylase activity"/>
    <property type="evidence" value="ECO:0007669"/>
    <property type="project" value="UniProtKB-UniRule"/>
</dbReference>
<dbReference type="InterPro" id="IPR038009">
    <property type="entry name" value="GlmU_C_LbH"/>
</dbReference>
<dbReference type="InterPro" id="IPR025877">
    <property type="entry name" value="MobA-like_NTP_Trfase"/>
</dbReference>
<evidence type="ECO:0000256" key="18">
    <source>
        <dbReference type="HAMAP-Rule" id="MF_01631"/>
    </source>
</evidence>
<feature type="binding site" evidence="18">
    <location>
        <position position="403"/>
    </location>
    <ligand>
        <name>acetyl-CoA</name>
        <dbReference type="ChEBI" id="CHEBI:57288"/>
    </ligand>
</feature>
<evidence type="ECO:0000256" key="8">
    <source>
        <dbReference type="ARBA" id="ARBA00022737"/>
    </source>
</evidence>
<feature type="active site" description="Proton acceptor" evidence="18">
    <location>
        <position position="361"/>
    </location>
</feature>
<dbReference type="GO" id="GO:0071555">
    <property type="term" value="P:cell wall organization"/>
    <property type="evidence" value="ECO:0007669"/>
    <property type="project" value="UniProtKB-KW"/>
</dbReference>
<keyword evidence="5 18" id="KW-0808">Transferase</keyword>
<feature type="binding site" evidence="18">
    <location>
        <position position="167"/>
    </location>
    <ligand>
        <name>UDP-N-acetyl-alpha-D-glucosamine</name>
        <dbReference type="ChEBI" id="CHEBI:57705"/>
    </ligand>
</feature>
<dbReference type="SUPFAM" id="SSF51161">
    <property type="entry name" value="Trimeric LpxA-like enzymes"/>
    <property type="match status" value="1"/>
</dbReference>
<feature type="binding site" evidence="18">
    <location>
        <position position="438"/>
    </location>
    <ligand>
        <name>acetyl-CoA</name>
        <dbReference type="ChEBI" id="CHEBI:57288"/>
    </ligand>
</feature>
<feature type="binding site" evidence="18">
    <location>
        <position position="349"/>
    </location>
    <ligand>
        <name>UDP-N-acetyl-alpha-D-glucosamine</name>
        <dbReference type="ChEBI" id="CHEBI:57705"/>
    </ligand>
</feature>
<evidence type="ECO:0000259" key="19">
    <source>
        <dbReference type="Pfam" id="PF12804"/>
    </source>
</evidence>
<feature type="binding site" evidence="18">
    <location>
        <position position="22"/>
    </location>
    <ligand>
        <name>UDP-N-acetyl-alpha-D-glucosamine</name>
        <dbReference type="ChEBI" id="CHEBI:57705"/>
    </ligand>
</feature>
<keyword evidence="7 18" id="KW-0479">Metal-binding</keyword>
<dbReference type="GO" id="GO:0009245">
    <property type="term" value="P:lipid A biosynthetic process"/>
    <property type="evidence" value="ECO:0007669"/>
    <property type="project" value="UniProtKB-UniRule"/>
</dbReference>
<protein>
    <recommendedName>
        <fullName evidence="18">Bifunctional protein GlmU</fullName>
    </recommendedName>
    <domain>
        <recommendedName>
            <fullName evidence="18">UDP-N-acetylglucosamine pyrophosphorylase</fullName>
            <ecNumber evidence="18">2.7.7.23</ecNumber>
        </recommendedName>
        <alternativeName>
            <fullName evidence="18">N-acetylglucosamine-1-phosphate uridyltransferase</fullName>
        </alternativeName>
    </domain>
    <domain>
        <recommendedName>
            <fullName evidence="18">Glucosamine-1-phosphate N-acetyltransferase</fullName>
            <ecNumber evidence="18">2.3.1.157</ecNumber>
        </recommendedName>
    </domain>
</protein>
<keyword evidence="9 18" id="KW-0460">Magnesium</keyword>
<dbReference type="EC" id="2.7.7.23" evidence="18"/>
<evidence type="ECO:0000256" key="6">
    <source>
        <dbReference type="ARBA" id="ARBA00022695"/>
    </source>
</evidence>
<keyword evidence="22" id="KW-1185">Reference proteome</keyword>
<dbReference type="Pfam" id="PF25087">
    <property type="entry name" value="GMPPB_C"/>
    <property type="match status" value="1"/>
</dbReference>
<keyword evidence="12 18" id="KW-0511">Multifunctional enzyme</keyword>
<evidence type="ECO:0000256" key="4">
    <source>
        <dbReference type="ARBA" id="ARBA00022490"/>
    </source>
</evidence>
<dbReference type="EMBL" id="CP133548">
    <property type="protein sequence ID" value="WMS86011.1"/>
    <property type="molecule type" value="Genomic_DNA"/>
</dbReference>
<feature type="binding site" evidence="18">
    <location>
        <position position="225"/>
    </location>
    <ligand>
        <name>UDP-N-acetyl-alpha-D-glucosamine</name>
        <dbReference type="ChEBI" id="CHEBI:57705"/>
    </ligand>
</feature>
<dbReference type="InterPro" id="IPR029044">
    <property type="entry name" value="Nucleotide-diphossugar_trans"/>
</dbReference>
<dbReference type="GO" id="GO:0008360">
    <property type="term" value="P:regulation of cell shape"/>
    <property type="evidence" value="ECO:0007669"/>
    <property type="project" value="UniProtKB-KW"/>
</dbReference>
<comment type="pathway">
    <text evidence="18">Bacterial outer membrane biogenesis; LPS lipid A biosynthesis.</text>
</comment>
<feature type="domain" description="Mannose-1-phosphate guanyltransferase C-terminal" evidence="20">
    <location>
        <begin position="261"/>
        <end position="342"/>
    </location>
</feature>
<dbReference type="AlphaFoldDB" id="A0AA51RR00"/>
<dbReference type="HAMAP" id="MF_01631">
    <property type="entry name" value="GlmU"/>
    <property type="match status" value="1"/>
</dbReference>
<evidence type="ECO:0000256" key="10">
    <source>
        <dbReference type="ARBA" id="ARBA00022960"/>
    </source>
</evidence>
<dbReference type="NCBIfam" id="TIGR01173">
    <property type="entry name" value="glmU"/>
    <property type="match status" value="1"/>
</dbReference>
<dbReference type="EC" id="2.3.1.157" evidence="18"/>
<dbReference type="Pfam" id="PF12804">
    <property type="entry name" value="NTP_transf_3"/>
    <property type="match status" value="1"/>
</dbReference>
<dbReference type="InterPro" id="IPR001451">
    <property type="entry name" value="Hexapep"/>
</dbReference>
<proteinExistence type="inferred from homology"/>
<dbReference type="PROSITE" id="PS00101">
    <property type="entry name" value="HEXAPEP_TRANSFERASES"/>
    <property type="match status" value="1"/>
</dbReference>
<feature type="binding site" evidence="18">
    <location>
        <position position="152"/>
    </location>
    <ligand>
        <name>UDP-N-acetyl-alpha-D-glucosamine</name>
        <dbReference type="ChEBI" id="CHEBI:57705"/>
    </ligand>
</feature>
<dbReference type="GO" id="GO:0016020">
    <property type="term" value="C:membrane"/>
    <property type="evidence" value="ECO:0007669"/>
    <property type="project" value="GOC"/>
</dbReference>
<dbReference type="Pfam" id="PF00132">
    <property type="entry name" value="Hexapep"/>
    <property type="match status" value="1"/>
</dbReference>
<feature type="binding site" evidence="18">
    <location>
        <begin position="8"/>
        <end position="11"/>
    </location>
    <ligand>
        <name>UDP-N-acetyl-alpha-D-glucosamine</name>
        <dbReference type="ChEBI" id="CHEBI:57705"/>
    </ligand>
</feature>
<evidence type="ECO:0000256" key="7">
    <source>
        <dbReference type="ARBA" id="ARBA00022723"/>
    </source>
</evidence>
<evidence type="ECO:0000256" key="11">
    <source>
        <dbReference type="ARBA" id="ARBA00022984"/>
    </source>
</evidence>
<feature type="binding site" evidence="18">
    <location>
        <position position="102"/>
    </location>
    <ligand>
        <name>Mg(2+)</name>
        <dbReference type="ChEBI" id="CHEBI:18420"/>
    </ligand>
</feature>
<dbReference type="Proteomes" id="UP001239782">
    <property type="component" value="Chromosome"/>
</dbReference>
<evidence type="ECO:0000256" key="3">
    <source>
        <dbReference type="ARBA" id="ARBA00007947"/>
    </source>
</evidence>
<dbReference type="CDD" id="cd03353">
    <property type="entry name" value="LbH_GlmU_C"/>
    <property type="match status" value="1"/>
</dbReference>
<feature type="binding site" evidence="18">
    <location>
        <begin position="100"/>
        <end position="102"/>
    </location>
    <ligand>
        <name>UDP-N-acetyl-alpha-D-glucosamine</name>
        <dbReference type="ChEBI" id="CHEBI:57705"/>
    </ligand>
</feature>
<dbReference type="GO" id="GO:0000902">
    <property type="term" value="P:cell morphogenesis"/>
    <property type="evidence" value="ECO:0007669"/>
    <property type="project" value="UniProtKB-UniRule"/>
</dbReference>
<comment type="cofactor">
    <cofactor evidence="18">
        <name>Mg(2+)</name>
        <dbReference type="ChEBI" id="CHEBI:18420"/>
    </cofactor>
    <text evidence="18">Binds 1 Mg(2+) ion per subunit.</text>
</comment>
<feature type="region of interest" description="Linker" evidence="18">
    <location>
        <begin position="228"/>
        <end position="248"/>
    </location>
</feature>
<keyword evidence="11 18" id="KW-0573">Peptidoglycan synthesis</keyword>
<reference evidence="21 22" key="1">
    <citation type="submission" date="2023-08" db="EMBL/GenBank/DDBJ databases">
        <title>Pleionea litopenaei sp. nov., isolated from stomach of juvenile Litopenaeus vannamei.</title>
        <authorList>
            <person name="Rho A.M."/>
            <person name="Hwang C.Y."/>
        </authorList>
    </citation>
    <scope>NUCLEOTIDE SEQUENCE [LARGE SCALE GENOMIC DNA]</scope>
    <source>
        <strain evidence="21 22">HL-JVS1</strain>
    </source>
</reference>
<feature type="binding site" evidence="18">
    <location>
        <position position="375"/>
    </location>
    <ligand>
        <name>UDP-N-acetyl-alpha-D-glucosamine</name>
        <dbReference type="ChEBI" id="CHEBI:57705"/>
    </ligand>
</feature>
<comment type="subcellular location">
    <subcellularLocation>
        <location evidence="1 18">Cytoplasm</location>
    </subcellularLocation>
</comment>
<comment type="function">
    <text evidence="17 18">Catalyzes the last two sequential reactions in the de novo biosynthetic pathway for UDP-N-acetylglucosamine (UDP-GlcNAc). The C-terminal domain catalyzes the transfer of acetyl group from acetyl coenzyme A to glucosamine-1-phosphate (GlcN-1-P) to produce N-acetylglucosamine-1-phosphate (GlcNAc-1-P), which is converted into UDP-GlcNAc by the transfer of uridine 5-monophosphate (from uridine 5-triphosphate), a reaction catalyzed by the N-terminal domain.</text>
</comment>
<feature type="region of interest" description="Pyrophosphorylase" evidence="18">
    <location>
        <begin position="1"/>
        <end position="227"/>
    </location>
</feature>
<dbReference type="CDD" id="cd02540">
    <property type="entry name" value="GT2_GlmU_N_bac"/>
    <property type="match status" value="1"/>
</dbReference>
<dbReference type="PANTHER" id="PTHR43584:SF3">
    <property type="entry name" value="BIFUNCTIONAL PROTEIN GLMU"/>
    <property type="match status" value="1"/>
</dbReference>
<evidence type="ECO:0000256" key="13">
    <source>
        <dbReference type="ARBA" id="ARBA00023315"/>
    </source>
</evidence>
<sequence length="454" mass="49058">MGLSVVILAAGQGTRMRSSLPKVLHPIAGKPMLQHVVDTCKSLRADQIFIVYGHGGDLVKQAIQEPTVTWVEQKEQLGTGHAVAQVKDHLKDDDQVLILYGDVPLIHHDTLYELLTTYPTGGISLLTNLMQDPTGYGRIIRDDENRVVGIVEQKDASTEQLLINEVNTGILAAGAADLKRWLSNLSSNNAQGEFYLTDVIGFAANDQREIITAAPNNQSEVEGVNNRMQLAALERDFQYQCAQNLMAGGVTLLDPYRFDLRGKLTVDPDVTLDVNVIIEGNVVIETGTRIGANCILRDCHIGKHCDIKPNSIIEQANLGDDCSVGPFARLRPGTELANDAHIGNFVEVKKSKIGEGSKANHLAYIGDAIIGKKVNVGAGTITCNYDGANKHQTIIKDGAFIGSDTQLVAPVTVGENATIGAGSTIAKDVNDDVLCITRVKQKEITGWQRPVKSK</sequence>
<dbReference type="KEGG" id="plei:Q9312_12360"/>
<feature type="region of interest" description="N-acetyltransferase" evidence="18">
    <location>
        <begin position="249"/>
        <end position="454"/>
    </location>
</feature>
<feature type="binding site" evidence="18">
    <location>
        <begin position="384"/>
        <end position="385"/>
    </location>
    <ligand>
        <name>acetyl-CoA</name>
        <dbReference type="ChEBI" id="CHEBI:57288"/>
    </ligand>
</feature>
<organism evidence="21 22">
    <name type="scientific">Pleionea litopenaei</name>
    <dbReference type="NCBI Taxonomy" id="3070815"/>
    <lineage>
        <taxon>Bacteria</taxon>
        <taxon>Pseudomonadati</taxon>
        <taxon>Pseudomonadota</taxon>
        <taxon>Gammaproteobacteria</taxon>
        <taxon>Oceanospirillales</taxon>
        <taxon>Pleioneaceae</taxon>
        <taxon>Pleionea</taxon>
    </lineage>
</organism>
<feature type="binding site" evidence="18">
    <location>
        <position position="364"/>
    </location>
    <ligand>
        <name>UDP-N-acetyl-alpha-D-glucosamine</name>
        <dbReference type="ChEBI" id="CHEBI:57705"/>
    </ligand>
</feature>
<feature type="binding site" evidence="18">
    <location>
        <begin position="78"/>
        <end position="79"/>
    </location>
    <ligand>
        <name>UDP-N-acetyl-alpha-D-glucosamine</name>
        <dbReference type="ChEBI" id="CHEBI:57705"/>
    </ligand>
</feature>
<feature type="binding site" evidence="18">
    <location>
        <position position="331"/>
    </location>
    <ligand>
        <name>UDP-N-acetyl-alpha-D-glucosamine</name>
        <dbReference type="ChEBI" id="CHEBI:57705"/>
    </ligand>
</feature>
<evidence type="ECO:0000256" key="15">
    <source>
        <dbReference type="ARBA" id="ARBA00048247"/>
    </source>
</evidence>
<dbReference type="InterPro" id="IPR050065">
    <property type="entry name" value="GlmU-like"/>
</dbReference>
<dbReference type="Gene3D" id="2.160.10.10">
    <property type="entry name" value="Hexapeptide repeat proteins"/>
    <property type="match status" value="1"/>
</dbReference>
<dbReference type="GO" id="GO:0006048">
    <property type="term" value="P:UDP-N-acetylglucosamine biosynthetic process"/>
    <property type="evidence" value="ECO:0007669"/>
    <property type="project" value="InterPro"/>
</dbReference>
<dbReference type="PANTHER" id="PTHR43584">
    <property type="entry name" value="NUCLEOTIDYL TRANSFERASE"/>
    <property type="match status" value="1"/>
</dbReference>
<feature type="binding site" evidence="18">
    <location>
        <position position="225"/>
    </location>
    <ligand>
        <name>Mg(2+)</name>
        <dbReference type="ChEBI" id="CHEBI:18420"/>
    </ligand>
</feature>
<keyword evidence="8 18" id="KW-0677">Repeat</keyword>
<keyword evidence="13 18" id="KW-0012">Acyltransferase</keyword>
<evidence type="ECO:0000256" key="2">
    <source>
        <dbReference type="ARBA" id="ARBA00007707"/>
    </source>
</evidence>
<evidence type="ECO:0000256" key="9">
    <source>
        <dbReference type="ARBA" id="ARBA00022842"/>
    </source>
</evidence>
<feature type="binding site" evidence="18">
    <location>
        <position position="73"/>
    </location>
    <ligand>
        <name>UDP-N-acetyl-alpha-D-glucosamine</name>
        <dbReference type="ChEBI" id="CHEBI:57705"/>
    </ligand>
</feature>
<comment type="similarity">
    <text evidence="3 18">In the N-terminal section; belongs to the N-acetylglucosamine-1-phosphate uridyltransferase family.</text>
</comment>
<dbReference type="GO" id="GO:0005737">
    <property type="term" value="C:cytoplasm"/>
    <property type="evidence" value="ECO:0007669"/>
    <property type="project" value="UniProtKB-SubCell"/>
</dbReference>
<comment type="pathway">
    <text evidence="18">Nucleotide-sugar biosynthesis; UDP-N-acetyl-alpha-D-glucosamine biosynthesis; N-acetyl-alpha-D-glucosamine 1-phosphate from alpha-D-glucosamine 6-phosphate (route II): step 2/2.</text>
</comment>
<evidence type="ECO:0000313" key="22">
    <source>
        <dbReference type="Proteomes" id="UP001239782"/>
    </source>
</evidence>
<dbReference type="RefSeq" id="WP_309201163.1">
    <property type="nucleotide sequence ID" value="NZ_CP133548.1"/>
</dbReference>
<name>A0AA51RR00_9GAMM</name>
<feature type="binding site" evidence="18">
    <location>
        <position position="421"/>
    </location>
    <ligand>
        <name>acetyl-CoA</name>
        <dbReference type="ChEBI" id="CHEBI:57288"/>
    </ligand>
</feature>
<evidence type="ECO:0000256" key="5">
    <source>
        <dbReference type="ARBA" id="ARBA00022679"/>
    </source>
</evidence>
<comment type="catalytic activity">
    <reaction evidence="15 18">
        <text>alpha-D-glucosamine 1-phosphate + acetyl-CoA = N-acetyl-alpha-D-glucosamine 1-phosphate + CoA + H(+)</text>
        <dbReference type="Rhea" id="RHEA:13725"/>
        <dbReference type="ChEBI" id="CHEBI:15378"/>
        <dbReference type="ChEBI" id="CHEBI:57287"/>
        <dbReference type="ChEBI" id="CHEBI:57288"/>
        <dbReference type="ChEBI" id="CHEBI:57776"/>
        <dbReference type="ChEBI" id="CHEBI:58516"/>
        <dbReference type="EC" id="2.3.1.157"/>
    </reaction>
</comment>
<keyword evidence="6 18" id="KW-0548">Nucleotidyltransferase</keyword>